<keyword evidence="5" id="KW-0539">Nucleus</keyword>
<evidence type="ECO:0000259" key="7">
    <source>
        <dbReference type="Pfam" id="PF04082"/>
    </source>
</evidence>
<evidence type="ECO:0000256" key="4">
    <source>
        <dbReference type="ARBA" id="ARBA00023163"/>
    </source>
</evidence>
<dbReference type="GO" id="GO:0008270">
    <property type="term" value="F:zinc ion binding"/>
    <property type="evidence" value="ECO:0007669"/>
    <property type="project" value="InterPro"/>
</dbReference>
<feature type="compositionally biased region" description="Low complexity" evidence="6">
    <location>
        <begin position="13"/>
        <end position="23"/>
    </location>
</feature>
<feature type="domain" description="Xylanolytic transcriptional activator regulatory" evidence="7">
    <location>
        <begin position="61"/>
        <end position="214"/>
    </location>
</feature>
<dbReference type="GO" id="GO:0006351">
    <property type="term" value="P:DNA-templated transcription"/>
    <property type="evidence" value="ECO:0007669"/>
    <property type="project" value="InterPro"/>
</dbReference>
<dbReference type="Pfam" id="PF04082">
    <property type="entry name" value="Fungal_trans"/>
    <property type="match status" value="1"/>
</dbReference>
<organism evidence="8 9">
    <name type="scientific">Parascedosporium putredinis</name>
    <dbReference type="NCBI Taxonomy" id="1442378"/>
    <lineage>
        <taxon>Eukaryota</taxon>
        <taxon>Fungi</taxon>
        <taxon>Dikarya</taxon>
        <taxon>Ascomycota</taxon>
        <taxon>Pezizomycotina</taxon>
        <taxon>Sordariomycetes</taxon>
        <taxon>Hypocreomycetidae</taxon>
        <taxon>Microascales</taxon>
        <taxon>Microascaceae</taxon>
        <taxon>Parascedosporium</taxon>
    </lineage>
</organism>
<evidence type="ECO:0000256" key="6">
    <source>
        <dbReference type="SAM" id="MobiDB-lite"/>
    </source>
</evidence>
<dbReference type="OrthoDB" id="2985014at2759"/>
<dbReference type="GO" id="GO:0000976">
    <property type="term" value="F:transcription cis-regulatory region binding"/>
    <property type="evidence" value="ECO:0007669"/>
    <property type="project" value="TreeGrafter"/>
</dbReference>
<dbReference type="PANTHER" id="PTHR31845:SF21">
    <property type="entry name" value="REGULATORY PROTEIN LEU3"/>
    <property type="match status" value="1"/>
</dbReference>
<dbReference type="PANTHER" id="PTHR31845">
    <property type="entry name" value="FINGER DOMAIN PROTEIN, PUTATIVE-RELATED"/>
    <property type="match status" value="1"/>
</dbReference>
<reference evidence="8" key="1">
    <citation type="submission" date="2022-11" db="EMBL/GenBank/DDBJ databases">
        <authorList>
            <person name="Scott C."/>
            <person name="Bruce N."/>
        </authorList>
    </citation>
    <scope>NUCLEOTIDE SEQUENCE</scope>
</reference>
<keyword evidence="4" id="KW-0804">Transcription</keyword>
<dbReference type="InterPro" id="IPR007219">
    <property type="entry name" value="XnlR_reg_dom"/>
</dbReference>
<keyword evidence="3" id="KW-0238">DNA-binding</keyword>
<sequence>MDCAPGIADLDESSSSTTGTSSISPIASQCVSLAGLDESYSSPRSFEGQTIEGRKISDCFDAFFQRYSPHLPILDPSLSPNQYYTLSPFLFWAIVFVGSRRYERDPTLLGMLAPHINSLALRSLENRANPIQTIQGLLILCVWPVPINTMHKDISNVLSGAALHLAMQIGLHVTHSEQDFERTKIDTGRLQKISRAHLWIHCVMICHSTSLREGIPLLMLPGASSLGLDAGTVLAEFSEHSRLRWKVHETVLASTATISKILGDKAAMSRPNALSPFISIFDAQFAEIMSQSHTMPSTIYVASCHLHLLAYYLLERSDSPNTPGLLRLYAHACSLIEMVAAEDARNGFLSTCPVLIERCIGLAAFTILKIVRSSLSNNINAEEAERAYFSAIRFNRKMMLQGDDLGARGATLMSQLWTSKNIFKLSNGKTDSLKSRIRSRLSMSIVFDCFWWWREEFGGQSSPYREASAAPMDRAEPGPEEVTENERDTAHNEAGSGTIAYPKYDGSGSELLAFPEEPFPDYDWAANLDFTDVTWTPNTFTGTIG</sequence>
<dbReference type="EMBL" id="CALLCH030000011">
    <property type="protein sequence ID" value="CAI4214290.1"/>
    <property type="molecule type" value="Genomic_DNA"/>
</dbReference>
<comment type="caution">
    <text evidence="8">The sequence shown here is derived from an EMBL/GenBank/DDBJ whole genome shotgun (WGS) entry which is preliminary data.</text>
</comment>
<dbReference type="GO" id="GO:0000981">
    <property type="term" value="F:DNA-binding transcription factor activity, RNA polymerase II-specific"/>
    <property type="evidence" value="ECO:0007669"/>
    <property type="project" value="TreeGrafter"/>
</dbReference>
<protein>
    <recommendedName>
        <fullName evidence="7">Xylanolytic transcriptional activator regulatory domain-containing protein</fullName>
    </recommendedName>
</protein>
<dbReference type="GO" id="GO:0005634">
    <property type="term" value="C:nucleus"/>
    <property type="evidence" value="ECO:0007669"/>
    <property type="project" value="UniProtKB-SubCell"/>
</dbReference>
<evidence type="ECO:0000256" key="3">
    <source>
        <dbReference type="ARBA" id="ARBA00023125"/>
    </source>
</evidence>
<name>A0A9P1H2C3_9PEZI</name>
<evidence type="ECO:0000313" key="8">
    <source>
        <dbReference type="EMBL" id="CAI4214290.1"/>
    </source>
</evidence>
<evidence type="ECO:0000256" key="2">
    <source>
        <dbReference type="ARBA" id="ARBA00023015"/>
    </source>
</evidence>
<evidence type="ECO:0000256" key="5">
    <source>
        <dbReference type="ARBA" id="ARBA00023242"/>
    </source>
</evidence>
<dbReference type="InterPro" id="IPR051089">
    <property type="entry name" value="prtT"/>
</dbReference>
<dbReference type="CDD" id="cd12148">
    <property type="entry name" value="fungal_TF_MHR"/>
    <property type="match status" value="1"/>
</dbReference>
<gene>
    <name evidence="8" type="ORF">PPNO1_LOCUS4021</name>
</gene>
<keyword evidence="9" id="KW-1185">Reference proteome</keyword>
<accession>A0A9P1H2C3</accession>
<dbReference type="Proteomes" id="UP000838763">
    <property type="component" value="Unassembled WGS sequence"/>
</dbReference>
<comment type="subcellular location">
    <subcellularLocation>
        <location evidence="1">Nucleus</location>
    </subcellularLocation>
</comment>
<evidence type="ECO:0000256" key="1">
    <source>
        <dbReference type="ARBA" id="ARBA00004123"/>
    </source>
</evidence>
<feature type="region of interest" description="Disordered" evidence="6">
    <location>
        <begin position="463"/>
        <end position="501"/>
    </location>
</feature>
<keyword evidence="2" id="KW-0805">Transcription regulation</keyword>
<evidence type="ECO:0000313" key="9">
    <source>
        <dbReference type="Proteomes" id="UP000838763"/>
    </source>
</evidence>
<feature type="region of interest" description="Disordered" evidence="6">
    <location>
        <begin position="1"/>
        <end position="23"/>
    </location>
</feature>
<proteinExistence type="predicted"/>
<dbReference type="AlphaFoldDB" id="A0A9P1H2C3"/>